<dbReference type="EMBL" id="GL883006">
    <property type="protein sequence ID" value="EGG25240.1"/>
    <property type="molecule type" value="Genomic_DNA"/>
</dbReference>
<organism evidence="1 2">
    <name type="scientific">Cavenderia fasciculata</name>
    <name type="common">Slime mold</name>
    <name type="synonym">Dictyostelium fasciculatum</name>
    <dbReference type="NCBI Taxonomy" id="261658"/>
    <lineage>
        <taxon>Eukaryota</taxon>
        <taxon>Amoebozoa</taxon>
        <taxon>Evosea</taxon>
        <taxon>Eumycetozoa</taxon>
        <taxon>Dictyostelia</taxon>
        <taxon>Acytosteliales</taxon>
        <taxon>Cavenderiaceae</taxon>
        <taxon>Cavenderia</taxon>
    </lineage>
</organism>
<evidence type="ECO:0000313" key="2">
    <source>
        <dbReference type="Proteomes" id="UP000007797"/>
    </source>
</evidence>
<dbReference type="OrthoDB" id="15735at2759"/>
<evidence type="ECO:0000313" key="1">
    <source>
        <dbReference type="EMBL" id="EGG25240.1"/>
    </source>
</evidence>
<dbReference type="SUPFAM" id="SSF55781">
    <property type="entry name" value="GAF domain-like"/>
    <property type="match status" value="1"/>
</dbReference>
<dbReference type="GeneID" id="14876848"/>
<dbReference type="AlphaFoldDB" id="F4PHQ6"/>
<dbReference type="Proteomes" id="UP000007797">
    <property type="component" value="Unassembled WGS sequence"/>
</dbReference>
<sequence>MEEYINKTKLDKYITKEDIQQHDQSRINKWYNEIIDHKTDVIDNQDSLYNITVPKLGDGGTCSLKHEQETFNLETVIGKRSDQLSIIISKLYKIVQQISNDTGSDWFGIYKTYSVDNDKALIKLAYQGEISRPIFPLTDDFALISNNSTVGMTGTGRIITSLQEYDGPYYNCSDKVKSELCIPIFSATNANQVIGIIDAESWKDKHFTPTLILDIATVALLLSNTLSSF</sequence>
<evidence type="ECO:0008006" key="3">
    <source>
        <dbReference type="Google" id="ProtNLM"/>
    </source>
</evidence>
<dbReference type="InterPro" id="IPR029016">
    <property type="entry name" value="GAF-like_dom_sf"/>
</dbReference>
<protein>
    <recommendedName>
        <fullName evidence="3">GAF domain-containing protein</fullName>
    </recommendedName>
</protein>
<dbReference type="KEGG" id="dfa:DFA_03488"/>
<keyword evidence="2" id="KW-1185">Reference proteome</keyword>
<dbReference type="RefSeq" id="XP_004363091.1">
    <property type="nucleotide sequence ID" value="XM_004363034.1"/>
</dbReference>
<proteinExistence type="predicted"/>
<accession>F4PHQ6</accession>
<dbReference type="Gene3D" id="3.30.450.40">
    <property type="match status" value="1"/>
</dbReference>
<name>F4PHQ6_CACFS</name>
<gene>
    <name evidence="1" type="ORF">DFA_03488</name>
</gene>
<dbReference type="OMA" id="KSEICIP"/>
<dbReference type="STRING" id="1054147.F4PHQ6"/>
<reference evidence="2" key="1">
    <citation type="journal article" date="2011" name="Genome Res.">
        <title>Phylogeny-wide analysis of social amoeba genomes highlights ancient origins for complex intercellular communication.</title>
        <authorList>
            <person name="Heidel A.J."/>
            <person name="Lawal H.M."/>
            <person name="Felder M."/>
            <person name="Schilde C."/>
            <person name="Helps N.R."/>
            <person name="Tunggal B."/>
            <person name="Rivero F."/>
            <person name="John U."/>
            <person name="Schleicher M."/>
            <person name="Eichinger L."/>
            <person name="Platzer M."/>
            <person name="Noegel A.A."/>
            <person name="Schaap P."/>
            <person name="Gloeckner G."/>
        </authorList>
    </citation>
    <scope>NUCLEOTIDE SEQUENCE [LARGE SCALE GENOMIC DNA]</scope>
    <source>
        <strain evidence="2">SH3</strain>
    </source>
</reference>